<dbReference type="Pfam" id="PF05139">
    <property type="entry name" value="Erythro_esteras"/>
    <property type="match status" value="1"/>
</dbReference>
<sequence length="567" mass="65624">MSLTKLLQHVFTILCFTMMVYNCKAQSDLIEIDKIEFHFLDNCRWGDILVARNSSFNVSQDDKNTLELKYSNTFTTGGMFVDIYRPKILLPHVKKKSSAILNIEAKMTGGGKMKCVIKSINESEQIISEKTHELKSSEHWKLNTIRIPLDQNVKTITYHITYHGHENPLQKVSIKSPVLLIRKNSITPAPTNNIDKNKIIPIYESELLYAKPISPLINSTIIGLGEPTHGSKTVKKIRYDVTKELIEHQNAKIIAMECPTDLALIFDSYAQGYSDESSLEIIKQNTSFGMEDGDMLVSFLNWVRDLNTSRTIHRRVHIVGIDSPTYYIDTNIFENCIYLYQKGYITKNDFALIKTGQFSVFNNERLKDDRIYSTYFDQNLRFLQERKNNYNRSQRDSLMTVKTLELQKNLAANEKIVIMAHSEHLSRINYDKQRNLGHYLATELGHKYHSITIQFGIGTYLQDSCFIAGDILVDTLPPAPANSFENLALRSGYDLFYSLTEDLPEFDSYASIPRYHLGKPAFNYMSKKRFDAFVFAKESNHFHQEMKNKYETIQKKWMDKKSKIKFF</sequence>
<dbReference type="Gene3D" id="3.40.1660.10">
    <property type="entry name" value="EreA-like (biosynthetic domain)"/>
    <property type="match status" value="1"/>
</dbReference>
<protein>
    <submittedName>
        <fullName evidence="1">Erythromycin esterase family protein</fullName>
    </submittedName>
</protein>
<dbReference type="RefSeq" id="WP_202101831.1">
    <property type="nucleotide sequence ID" value="NZ_JAERTY010000002.1"/>
</dbReference>
<reference evidence="1 2" key="1">
    <citation type="submission" date="2021-01" db="EMBL/GenBank/DDBJ databases">
        <title>C459-1 draft genome sequence.</title>
        <authorList>
            <person name="Zhang X.-F."/>
        </authorList>
    </citation>
    <scope>NUCLEOTIDE SEQUENCE [LARGE SCALE GENOMIC DNA]</scope>
    <source>
        <strain evidence="2">C459-1</strain>
    </source>
</reference>
<proteinExistence type="predicted"/>
<evidence type="ECO:0000313" key="2">
    <source>
        <dbReference type="Proteomes" id="UP000625283"/>
    </source>
</evidence>
<dbReference type="InterPro" id="IPR007815">
    <property type="entry name" value="Emycin_Estase"/>
</dbReference>
<name>A0ABS1R1C7_9SPHI</name>
<comment type="caution">
    <text evidence="1">The sequence shown here is derived from an EMBL/GenBank/DDBJ whole genome shotgun (WGS) entry which is preliminary data.</text>
</comment>
<accession>A0ABS1R1C7</accession>
<dbReference type="PANTHER" id="PTHR31299">
    <property type="entry name" value="ESTERASE, PUTATIVE (AFU_ORTHOLOGUE AFUA_1G05850)-RELATED"/>
    <property type="match status" value="1"/>
</dbReference>
<dbReference type="CDD" id="cd14728">
    <property type="entry name" value="Ere-like"/>
    <property type="match status" value="1"/>
</dbReference>
<organism evidence="1 2">
    <name type="scientific">Sphingobacterium faecale</name>
    <dbReference type="NCBI Taxonomy" id="2803775"/>
    <lineage>
        <taxon>Bacteria</taxon>
        <taxon>Pseudomonadati</taxon>
        <taxon>Bacteroidota</taxon>
        <taxon>Sphingobacteriia</taxon>
        <taxon>Sphingobacteriales</taxon>
        <taxon>Sphingobacteriaceae</taxon>
        <taxon>Sphingobacterium</taxon>
    </lineage>
</organism>
<dbReference type="InterPro" id="IPR052036">
    <property type="entry name" value="Hydrolase/PRTase-associated"/>
</dbReference>
<gene>
    <name evidence="1" type="ORF">JKG61_04765</name>
</gene>
<keyword evidence="2" id="KW-1185">Reference proteome</keyword>
<evidence type="ECO:0000313" key="1">
    <source>
        <dbReference type="EMBL" id="MBL1408054.1"/>
    </source>
</evidence>
<dbReference type="SUPFAM" id="SSF159501">
    <property type="entry name" value="EreA/ChaN-like"/>
    <property type="match status" value="1"/>
</dbReference>
<dbReference type="PANTHER" id="PTHR31299:SF0">
    <property type="entry name" value="ESTERASE, PUTATIVE (AFU_ORTHOLOGUE AFUA_1G05850)-RELATED"/>
    <property type="match status" value="1"/>
</dbReference>
<dbReference type="EMBL" id="JAERTY010000002">
    <property type="protein sequence ID" value="MBL1408054.1"/>
    <property type="molecule type" value="Genomic_DNA"/>
</dbReference>
<dbReference type="Proteomes" id="UP000625283">
    <property type="component" value="Unassembled WGS sequence"/>
</dbReference>